<evidence type="ECO:0000313" key="3">
    <source>
        <dbReference type="Proteomes" id="UP001163731"/>
    </source>
</evidence>
<feature type="signal peptide" evidence="1">
    <location>
        <begin position="1"/>
        <end position="33"/>
    </location>
</feature>
<evidence type="ECO:0000313" key="2">
    <source>
        <dbReference type="EMBL" id="MCW3168663.1"/>
    </source>
</evidence>
<gene>
    <name evidence="2" type="ORF">OMO38_08990</name>
</gene>
<feature type="chain" id="PRO_5046703654" evidence="1">
    <location>
        <begin position="34"/>
        <end position="827"/>
    </location>
</feature>
<proteinExistence type="predicted"/>
<comment type="caution">
    <text evidence="2">The sequence shown here is derived from an EMBL/GenBank/DDBJ whole genome shotgun (WGS) entry which is preliminary data.</text>
</comment>
<sequence length="827" mass="86461">MNTIFFNVIKFNICRSGRFLIVLLLFSFQSLLADGTKQVSPGNGLGAADADGTAYFVNPATGFGSYPGSAANSKMKVTINNSATERIYAGFMARTFGNTTTDLVNNAYVRVLNSAGVIISTPRLIPMAVGSAGFIPSYAAAYNGPNIGGANPSGYVPFSFTAPANGDYTIELYRSADGGATAVTAGAAGQVTFPFFDISVAAGNSVIDGRLWSRNWSFITTNLTSTDFPNVISSSFKGKFFVYTGDHFKARVDFSSGFKPLGFQMIMNYLGVGTTGNFADDSKSRNGTLTGTDTVTYPTIPTGYPVFLTNPDSVAFPNGVIGNPAITGAIYGCPGAYFIPYYIDKAGDVAITLDLDGVPGYQSGPGSVDRVLQVFDVPAGNNVMLWNGENNLGNQAPLTISVTVSVLLLQGRINLPLTDAELNTNGLFATSIFPDFGSVAANNRPMFWDDTAIVPFGTAMTGGTVNNNTNITTGGVRTPNLRSGQVGPTHAYDGSTPGLATPAPLTANQGSNTAVLNDDYGNGRIINTWFYGAQAVSPDRTLSLPSCDNDGDGISNNLDLDDDNDGILDTAENGSLPDPLGDHDVDSVPNYIDPQAPGFVDVNFDGVDDRYDLDLDGIINQFDTDSDGDGCPDAIEGSENVTYFMVNPMTSAVAPGAIRVLGNGTAIAANQAAVVSTATAGQGVPLVVNNSAGNNTGSAGAVDNTDGTSDVGQGVGTALNRLQQDLECRCYRPANSPGTGGIPTNHGITALSRAGVSNGNWPMKITGAYTVLDAKTNGFVVNRLNTVQINGIVAVKGMMVYDTDANCLKIFDGTVWSCFTRQTCDQF</sequence>
<evidence type="ECO:0000256" key="1">
    <source>
        <dbReference type="SAM" id="SignalP"/>
    </source>
</evidence>
<dbReference type="Proteomes" id="UP001163731">
    <property type="component" value="Unassembled WGS sequence"/>
</dbReference>
<keyword evidence="3" id="KW-1185">Reference proteome</keyword>
<name>A0ABT3HY14_9FLAO</name>
<organism evidence="2 3">
    <name type="scientific">Chryseobacterium kimseyorum</name>
    <dbReference type="NCBI Taxonomy" id="2984028"/>
    <lineage>
        <taxon>Bacteria</taxon>
        <taxon>Pseudomonadati</taxon>
        <taxon>Bacteroidota</taxon>
        <taxon>Flavobacteriia</taxon>
        <taxon>Flavobacteriales</taxon>
        <taxon>Weeksellaceae</taxon>
        <taxon>Chryseobacterium group</taxon>
        <taxon>Chryseobacterium</taxon>
    </lineage>
</organism>
<dbReference type="RefSeq" id="WP_264749863.1">
    <property type="nucleotide sequence ID" value="NZ_JAPDHW010000005.1"/>
</dbReference>
<keyword evidence="1" id="KW-0732">Signal</keyword>
<protein>
    <submittedName>
        <fullName evidence="2">Uncharacterized protein</fullName>
    </submittedName>
</protein>
<reference evidence="2" key="1">
    <citation type="submission" date="2022-10" db="EMBL/GenBank/DDBJ databases">
        <title>Chryseobacterium babae sp. nov. isolated from the gut of the beetle Oryctes rhinoceros, and Chryseobacterium kimseyorum sp. nov., isolated from a stick insect rearing cage.</title>
        <authorList>
            <person name="Shelomi M."/>
            <person name="Han C.-J."/>
            <person name="Chen W.-M."/>
            <person name="Chen H.-K."/>
            <person name="Liaw S.-J."/>
            <person name="Muhle E."/>
            <person name="Clermont D."/>
        </authorList>
    </citation>
    <scope>NUCLEOTIDE SEQUENCE</scope>
    <source>
        <strain evidence="2">09-1422</strain>
    </source>
</reference>
<dbReference type="EMBL" id="JAPDHW010000005">
    <property type="protein sequence ID" value="MCW3168663.1"/>
    <property type="molecule type" value="Genomic_DNA"/>
</dbReference>
<accession>A0ABT3HY14</accession>